<evidence type="ECO:0000313" key="1">
    <source>
        <dbReference type="EMBL" id="CDW23539.1"/>
    </source>
</evidence>
<feature type="non-terminal residue" evidence="1">
    <location>
        <position position="44"/>
    </location>
</feature>
<proteinExistence type="predicted"/>
<organism evidence="1">
    <name type="scientific">Lepeophtheirus salmonis</name>
    <name type="common">Salmon louse</name>
    <name type="synonym">Caligus salmonis</name>
    <dbReference type="NCBI Taxonomy" id="72036"/>
    <lineage>
        <taxon>Eukaryota</taxon>
        <taxon>Metazoa</taxon>
        <taxon>Ecdysozoa</taxon>
        <taxon>Arthropoda</taxon>
        <taxon>Crustacea</taxon>
        <taxon>Multicrustacea</taxon>
        <taxon>Hexanauplia</taxon>
        <taxon>Copepoda</taxon>
        <taxon>Siphonostomatoida</taxon>
        <taxon>Caligidae</taxon>
        <taxon>Lepeophtheirus</taxon>
    </lineage>
</organism>
<dbReference type="AlphaFoldDB" id="A0A0K2TBU3"/>
<sequence length="44" mass="5387">MFLHSQFPSCWIIPYNRYILPDFHTLSVTYTYIQSNISYTYFSQ</sequence>
<name>A0A0K2TBU3_LEPSM</name>
<protein>
    <submittedName>
        <fullName evidence="1">Uncharacterized protein</fullName>
    </submittedName>
</protein>
<dbReference type="EMBL" id="HACA01006178">
    <property type="protein sequence ID" value="CDW23539.1"/>
    <property type="molecule type" value="Transcribed_RNA"/>
</dbReference>
<reference evidence="1" key="1">
    <citation type="submission" date="2014-05" db="EMBL/GenBank/DDBJ databases">
        <authorList>
            <person name="Chronopoulou M."/>
        </authorList>
    </citation>
    <scope>NUCLEOTIDE SEQUENCE</scope>
    <source>
        <tissue evidence="1">Whole organism</tissue>
    </source>
</reference>
<accession>A0A0K2TBU3</accession>